<feature type="chain" id="PRO_5013245817" evidence="1">
    <location>
        <begin position="25"/>
        <end position="953"/>
    </location>
</feature>
<evidence type="ECO:0000256" key="1">
    <source>
        <dbReference type="SAM" id="SignalP"/>
    </source>
</evidence>
<dbReference type="InterPro" id="IPR013783">
    <property type="entry name" value="Ig-like_fold"/>
</dbReference>
<keyword evidence="5" id="KW-1185">Reference proteome</keyword>
<dbReference type="STRING" id="1484053.SAMN05444274_11335"/>
<dbReference type="PANTHER" id="PTHR43143:SF1">
    <property type="entry name" value="SERINE_THREONINE-PROTEIN PHOSPHATASE CPPED1"/>
    <property type="match status" value="1"/>
</dbReference>
<dbReference type="InterPro" id="IPR029052">
    <property type="entry name" value="Metallo-depent_PP-like"/>
</dbReference>
<reference evidence="4 5" key="1">
    <citation type="submission" date="2016-11" db="EMBL/GenBank/DDBJ databases">
        <authorList>
            <person name="Jaros S."/>
            <person name="Januszkiewicz K."/>
            <person name="Wedrychowicz H."/>
        </authorList>
    </citation>
    <scope>NUCLEOTIDE SEQUENCE [LARGE SCALE GENOMIC DNA]</scope>
    <source>
        <strain evidence="4 5">DSM 26910</strain>
    </source>
</reference>
<feature type="domain" description="Calcineurin-like phosphoesterase" evidence="2">
    <location>
        <begin position="76"/>
        <end position="259"/>
    </location>
</feature>
<dbReference type="InterPro" id="IPR051918">
    <property type="entry name" value="STPP_CPPED1"/>
</dbReference>
<dbReference type="AlphaFoldDB" id="A0A1M5FLP7"/>
<dbReference type="PANTHER" id="PTHR43143">
    <property type="entry name" value="METALLOPHOSPHOESTERASE, CALCINEURIN SUPERFAMILY"/>
    <property type="match status" value="1"/>
</dbReference>
<dbReference type="Pfam" id="PF00149">
    <property type="entry name" value="Metallophos"/>
    <property type="match status" value="2"/>
</dbReference>
<dbReference type="NCBIfam" id="TIGR04183">
    <property type="entry name" value="Por_Secre_tail"/>
    <property type="match status" value="1"/>
</dbReference>
<dbReference type="Gene3D" id="2.60.40.10">
    <property type="entry name" value="Immunoglobulins"/>
    <property type="match status" value="1"/>
</dbReference>
<dbReference type="Gene3D" id="2.60.120.260">
    <property type="entry name" value="Galactose-binding domain-like"/>
    <property type="match status" value="1"/>
</dbReference>
<evidence type="ECO:0000313" key="5">
    <source>
        <dbReference type="Proteomes" id="UP000184164"/>
    </source>
</evidence>
<feature type="signal peptide" evidence="1">
    <location>
        <begin position="1"/>
        <end position="24"/>
    </location>
</feature>
<sequence>MTSISSIKYGLIIFLLTFSCAIFAQNTETDITFFVGSDIHYKGNNGSERISAQLTIDDMNTLPGVSYPATIGGNVASPVFVAFCGDETDKGIEVEIAEFQEDLGFKGEGRLNYPVYEGFGNHDSWGVDNNAFRDYVAERNLTRDHVVEISENGLHYGWEIAGIHFVQLNLYAGNAGDDDNFNNIGNKPYYSLDFLEQYLEKHIGLSGTPVIIFQHYGWDDFSMNAWGNGGWWSQSERDAYYEVIKDYNIAGIFWGHSHATKIDKWNGIDIYNDGAMQDANDAGEYMVVKISGDQMSVAVRDADGNGKWGETSVKTIKRPNPNGVTFFAASDIHYGYTHATIYNAANVDSMNALPGKSFPEVLGGKVDEPRGVIIAGDATVSDLTTELEAYTTDWGVNKEGRLNYPVYDTWGNHDGSNVRNLIKSRNKERASEVNLSENELHYSFDWDNIHFVTVGIFPGNEPSAGVFNYNPYNSLDFLKYDLENNVGKTGEPVVIYQHFGFGSHSLEPDNWWTEDEADAYYNVIKDYNIIAIIHGHEHEQFFGKWNGIDIINLPHYDDVKETGFCAINITGTELKAAMYNTKSGWMETFQKDITLGSVNWNIRPSASIALPQNMSYFDELGPVELAANAEDEDGSVVSVEFFVNGVSVGTLESKPFSISYEIKESGYFDFYIEATDDLGGMTKSDTYTFAVGKDINLAPLASELTTSHVSPWEKLEAINNRYNPNSSTDKNGSAYGNWDGAGKYDTWNWVQYDFPWEITLGSSEVYWWTDNGGIAIPYNSYLEYWNEEKGSWEECPNPIINGEEVPNSSYGLDNVTATNNSPAKGCKSNQYNVTVFGETITTTKVRLHFISYRAQGILEWKIYQGQDAPTGIEQMETGKLMVYPNPSSDMFHIYTNMNDNCELTVFDMYGKLVCQHDFDSEYILYSKELPSRGTYIIQVVNGKKKAHSKIILK</sequence>
<evidence type="ECO:0000313" key="4">
    <source>
        <dbReference type="EMBL" id="SHF92415.1"/>
    </source>
</evidence>
<name>A0A1M5FLP7_9BACT</name>
<feature type="domain" description="Calcineurin-like phosphoesterase" evidence="2">
    <location>
        <begin position="327"/>
        <end position="539"/>
    </location>
</feature>
<dbReference type="InterPro" id="IPR004843">
    <property type="entry name" value="Calcineurin-like_PHP"/>
</dbReference>
<dbReference type="EMBL" id="FQUM01000013">
    <property type="protein sequence ID" value="SHF92415.1"/>
    <property type="molecule type" value="Genomic_DNA"/>
</dbReference>
<dbReference type="RefSeq" id="WP_083570856.1">
    <property type="nucleotide sequence ID" value="NZ_FQUM01000013.1"/>
</dbReference>
<evidence type="ECO:0000259" key="3">
    <source>
        <dbReference type="Pfam" id="PF18962"/>
    </source>
</evidence>
<protein>
    <submittedName>
        <fullName evidence="4">Por secretion system C-terminal sorting domain-containing protein</fullName>
    </submittedName>
</protein>
<dbReference type="Gene3D" id="3.60.21.10">
    <property type="match status" value="2"/>
</dbReference>
<proteinExistence type="predicted"/>
<evidence type="ECO:0000259" key="2">
    <source>
        <dbReference type="Pfam" id="PF00149"/>
    </source>
</evidence>
<dbReference type="OrthoDB" id="9794455at2"/>
<dbReference type="Proteomes" id="UP000184164">
    <property type="component" value="Unassembled WGS sequence"/>
</dbReference>
<dbReference type="InterPro" id="IPR026444">
    <property type="entry name" value="Secre_tail"/>
</dbReference>
<dbReference type="Pfam" id="PF18962">
    <property type="entry name" value="Por_Secre_tail"/>
    <property type="match status" value="1"/>
</dbReference>
<dbReference type="Pfam" id="PF17957">
    <property type="entry name" value="Big_7"/>
    <property type="match status" value="1"/>
</dbReference>
<dbReference type="GO" id="GO:0016787">
    <property type="term" value="F:hydrolase activity"/>
    <property type="evidence" value="ECO:0007669"/>
    <property type="project" value="InterPro"/>
</dbReference>
<accession>A0A1M5FLP7</accession>
<dbReference type="SUPFAM" id="SSF56300">
    <property type="entry name" value="Metallo-dependent phosphatases"/>
    <property type="match status" value="2"/>
</dbReference>
<organism evidence="4 5">
    <name type="scientific">Mariniphaga anaerophila</name>
    <dbReference type="NCBI Taxonomy" id="1484053"/>
    <lineage>
        <taxon>Bacteria</taxon>
        <taxon>Pseudomonadati</taxon>
        <taxon>Bacteroidota</taxon>
        <taxon>Bacteroidia</taxon>
        <taxon>Marinilabiliales</taxon>
        <taxon>Prolixibacteraceae</taxon>
        <taxon>Mariniphaga</taxon>
    </lineage>
</organism>
<feature type="domain" description="Secretion system C-terminal sorting" evidence="3">
    <location>
        <begin position="882"/>
        <end position="951"/>
    </location>
</feature>
<gene>
    <name evidence="4" type="ORF">SAMN05444274_11335</name>
</gene>
<keyword evidence="1" id="KW-0732">Signal</keyword>